<keyword evidence="1" id="KW-0175">Coiled coil</keyword>
<dbReference type="Proteomes" id="UP000077315">
    <property type="component" value="Unassembled WGS sequence"/>
</dbReference>
<protein>
    <submittedName>
        <fullName evidence="3">Uncharacterized protein</fullName>
    </submittedName>
</protein>
<feature type="compositionally biased region" description="Basic residues" evidence="2">
    <location>
        <begin position="18"/>
        <end position="27"/>
    </location>
</feature>
<name>A0A162ZQN4_PHYB8</name>
<evidence type="ECO:0000313" key="3">
    <source>
        <dbReference type="EMBL" id="OAD68421.1"/>
    </source>
</evidence>
<dbReference type="EMBL" id="KV440995">
    <property type="protein sequence ID" value="OAD68421.1"/>
    <property type="molecule type" value="Genomic_DNA"/>
</dbReference>
<dbReference type="OrthoDB" id="2278149at2759"/>
<feature type="region of interest" description="Disordered" evidence="2">
    <location>
        <begin position="18"/>
        <end position="38"/>
    </location>
</feature>
<reference evidence="4" key="1">
    <citation type="submission" date="2015-06" db="EMBL/GenBank/DDBJ databases">
        <title>Expansion of signal transduction pathways in fungi by whole-genome duplication.</title>
        <authorList>
            <consortium name="DOE Joint Genome Institute"/>
            <person name="Corrochano L.M."/>
            <person name="Kuo A."/>
            <person name="Marcet-Houben M."/>
            <person name="Polaino S."/>
            <person name="Salamov A."/>
            <person name="Villalobos J.M."/>
            <person name="Alvarez M.I."/>
            <person name="Avalos J."/>
            <person name="Benito E.P."/>
            <person name="Benoit I."/>
            <person name="Burger G."/>
            <person name="Camino L.P."/>
            <person name="Canovas D."/>
            <person name="Cerda-Olmedo E."/>
            <person name="Cheng J.-F."/>
            <person name="Dominguez A."/>
            <person name="Elias M."/>
            <person name="Eslava A.P."/>
            <person name="Glaser F."/>
            <person name="Grimwood J."/>
            <person name="Gutierrez G."/>
            <person name="Heitman J."/>
            <person name="Henrissat B."/>
            <person name="Iturriaga E.A."/>
            <person name="Lang B.F."/>
            <person name="Lavin J.L."/>
            <person name="Lee S."/>
            <person name="Li W."/>
            <person name="Lindquist E."/>
            <person name="Lopez-Garcia S."/>
            <person name="Luque E.M."/>
            <person name="Marcos A.T."/>
            <person name="Martin J."/>
            <person name="McCluskey K."/>
            <person name="Medina H.R."/>
            <person name="Miralles-Duran A."/>
            <person name="Miyazaki A."/>
            <person name="Munoz-Torres E."/>
            <person name="Oguiza J.A."/>
            <person name="Ohm R."/>
            <person name="Olmedo M."/>
            <person name="Orejas M."/>
            <person name="Ortiz-Castellanos L."/>
            <person name="Pisabarro A.G."/>
            <person name="Rodriguez-Romero J."/>
            <person name="Ruiz-Herrera J."/>
            <person name="Ruiz-Vazquez R."/>
            <person name="Sanz C."/>
            <person name="Schackwitz W."/>
            <person name="Schmutz J."/>
            <person name="Shahriari M."/>
            <person name="Shelest E."/>
            <person name="Silva-Franco F."/>
            <person name="Soanes D."/>
            <person name="Syed K."/>
            <person name="Tagua V.G."/>
            <person name="Talbot N.J."/>
            <person name="Thon M."/>
            <person name="De vries R.P."/>
            <person name="Wiebenga A."/>
            <person name="Yadav J.S."/>
            <person name="Braun E.L."/>
            <person name="Baker S."/>
            <person name="Garre V."/>
            <person name="Horwitz B."/>
            <person name="Torres-Martinez S."/>
            <person name="Idnurm A."/>
            <person name="Herrera-Estrella A."/>
            <person name="Gabaldon T."/>
            <person name="Grigoriev I.V."/>
        </authorList>
    </citation>
    <scope>NUCLEOTIDE SEQUENCE [LARGE SCALE GENOMIC DNA]</scope>
    <source>
        <strain evidence="4">NRRL 1555(-)</strain>
    </source>
</reference>
<proteinExistence type="predicted"/>
<sequence length="151" mass="17650">MLAHEDRTEKLTAVAKRKLQKYQSKKANKTESSESDATIIETENSNLRDQLRQANEKIRDLESQIEINRLADGFHKMRKPEEQFIATLLSDDDLDAYEQEERYIMESAKRRIKDLRERYSQTRAERTFVLIQSLTSPLELCGNCLGDLLEI</sequence>
<dbReference type="GeneID" id="28997931"/>
<gene>
    <name evidence="3" type="ORF">PHYBLDRAFT_173418</name>
</gene>
<accession>A0A162ZQN4</accession>
<evidence type="ECO:0000256" key="1">
    <source>
        <dbReference type="SAM" id="Coils"/>
    </source>
</evidence>
<dbReference type="RefSeq" id="XP_018286461.1">
    <property type="nucleotide sequence ID" value="XM_018437025.1"/>
</dbReference>
<feature type="coiled-coil region" evidence="1">
    <location>
        <begin position="98"/>
        <end position="125"/>
    </location>
</feature>
<evidence type="ECO:0000313" key="4">
    <source>
        <dbReference type="Proteomes" id="UP000077315"/>
    </source>
</evidence>
<dbReference type="InParanoid" id="A0A162ZQN4"/>
<evidence type="ECO:0000256" key="2">
    <source>
        <dbReference type="SAM" id="MobiDB-lite"/>
    </source>
</evidence>
<dbReference type="AlphaFoldDB" id="A0A162ZQN4"/>
<organism evidence="3 4">
    <name type="scientific">Phycomyces blakesleeanus (strain ATCC 8743b / DSM 1359 / FGSC 10004 / NBRC 33097 / NRRL 1555)</name>
    <dbReference type="NCBI Taxonomy" id="763407"/>
    <lineage>
        <taxon>Eukaryota</taxon>
        <taxon>Fungi</taxon>
        <taxon>Fungi incertae sedis</taxon>
        <taxon>Mucoromycota</taxon>
        <taxon>Mucoromycotina</taxon>
        <taxon>Mucoromycetes</taxon>
        <taxon>Mucorales</taxon>
        <taxon>Phycomycetaceae</taxon>
        <taxon>Phycomyces</taxon>
    </lineage>
</organism>
<dbReference type="VEuPathDB" id="FungiDB:PHYBLDRAFT_173418"/>
<keyword evidence="4" id="KW-1185">Reference proteome</keyword>